<protein>
    <submittedName>
        <fullName evidence="1">Uncharacterized protein</fullName>
    </submittedName>
</protein>
<comment type="caution">
    <text evidence="1">The sequence shown here is derived from an EMBL/GenBank/DDBJ whole genome shotgun (WGS) entry which is preliminary data.</text>
</comment>
<feature type="non-terminal residue" evidence="1">
    <location>
        <position position="1"/>
    </location>
</feature>
<gene>
    <name evidence="1" type="ORF">COW24_00670</name>
</gene>
<name>A0A2M7H518_9BACT</name>
<dbReference type="AlphaFoldDB" id="A0A2M7H518"/>
<dbReference type="SUPFAM" id="SSF51197">
    <property type="entry name" value="Clavaminate synthase-like"/>
    <property type="match status" value="1"/>
</dbReference>
<proteinExistence type="predicted"/>
<accession>A0A2M7H518</accession>
<dbReference type="Gene3D" id="2.60.120.330">
    <property type="entry name" value="B-lactam Antibiotic, Isopenicillin N Synthase, Chain"/>
    <property type="match status" value="1"/>
</dbReference>
<organism evidence="1 2">
    <name type="scientific">Candidatus Kerfeldbacteria bacterium CG15_BIG_FIL_POST_REV_8_21_14_020_45_12</name>
    <dbReference type="NCBI Taxonomy" id="2014247"/>
    <lineage>
        <taxon>Bacteria</taxon>
        <taxon>Candidatus Kerfeldiibacteriota</taxon>
    </lineage>
</organism>
<sequence length="297" mass="32916">ILRDWRQPSEIKRWDARPEIGHQVGVMPPYTETARDNSFRFSGMPTENQPGRRENANPYWRFFHRFGERPTYDTGFPVLNTPPVIPVGFEADWATVTTEVGALILSAINLATSLISLEYTGKPETLLSMTRYGQHLLAPTGTNVSELIRFEGDQAVIAAAHEDLNWISGHLPANGPGLRAWTRDLSAFLVKAPPNCVLLQAGMQLQRVTGGRILAGLHEVLVTPALVRLAQAKELSSSEPFWRTSCTVFGALRSDVSLRCHPEISARLGLADGHQDEDILAGDFVLRELRAIGMLRD</sequence>
<evidence type="ECO:0000313" key="2">
    <source>
        <dbReference type="Proteomes" id="UP000230292"/>
    </source>
</evidence>
<reference evidence="1 2" key="1">
    <citation type="submission" date="2017-09" db="EMBL/GenBank/DDBJ databases">
        <title>Depth-based differentiation of microbial function through sediment-hosted aquifers and enrichment of novel symbionts in the deep terrestrial subsurface.</title>
        <authorList>
            <person name="Probst A.J."/>
            <person name="Ladd B."/>
            <person name="Jarett J.K."/>
            <person name="Geller-Mcgrath D.E."/>
            <person name="Sieber C.M."/>
            <person name="Emerson J.B."/>
            <person name="Anantharaman K."/>
            <person name="Thomas B.C."/>
            <person name="Malmstrom R."/>
            <person name="Stieglmeier M."/>
            <person name="Klingl A."/>
            <person name="Woyke T."/>
            <person name="Ryan C.M."/>
            <person name="Banfield J.F."/>
        </authorList>
    </citation>
    <scope>NUCLEOTIDE SEQUENCE [LARGE SCALE GENOMIC DNA]</scope>
    <source>
        <strain evidence="1">CG15_BIG_FIL_POST_REV_8_21_14_020_45_12</strain>
    </source>
</reference>
<dbReference type="Proteomes" id="UP000230292">
    <property type="component" value="Unassembled WGS sequence"/>
</dbReference>
<dbReference type="EMBL" id="PFGC01000010">
    <property type="protein sequence ID" value="PIW37319.1"/>
    <property type="molecule type" value="Genomic_DNA"/>
</dbReference>
<evidence type="ECO:0000313" key="1">
    <source>
        <dbReference type="EMBL" id="PIW37319.1"/>
    </source>
</evidence>
<dbReference type="InterPro" id="IPR027443">
    <property type="entry name" value="IPNS-like_sf"/>
</dbReference>